<reference evidence="3 4" key="1">
    <citation type="journal article" date="2015" name="Biotechnol. Bioeng.">
        <title>Genome sequence and phenotypic characterization of Caulobacter segnis.</title>
        <authorList>
            <person name="Patel S."/>
            <person name="Fletcher B."/>
            <person name="Scott D.C."/>
            <person name="Ely B."/>
        </authorList>
    </citation>
    <scope>NUCLEOTIDE SEQUENCE [LARGE SCALE GENOMIC DNA]</scope>
    <source>
        <strain evidence="3 4">ERI-2</strain>
    </source>
</reference>
<dbReference type="PANTHER" id="PTHR40033:SF1">
    <property type="entry name" value="CITRATE-SODIUM SYMPORTER"/>
    <property type="match status" value="1"/>
</dbReference>
<organism evidence="3 4">
    <name type="scientific">Clostridium ljungdahlii</name>
    <dbReference type="NCBI Taxonomy" id="1538"/>
    <lineage>
        <taxon>Bacteria</taxon>
        <taxon>Bacillati</taxon>
        <taxon>Bacillota</taxon>
        <taxon>Clostridia</taxon>
        <taxon>Eubacteriales</taxon>
        <taxon>Clostridiaceae</taxon>
        <taxon>Clostridium</taxon>
    </lineage>
</organism>
<protein>
    <submittedName>
        <fullName evidence="3">Citrate/malate transporter</fullName>
    </submittedName>
</protein>
<feature type="transmembrane region" description="Helical" evidence="2">
    <location>
        <begin position="171"/>
        <end position="193"/>
    </location>
</feature>
<feature type="transmembrane region" description="Helical" evidence="2">
    <location>
        <begin position="77"/>
        <end position="94"/>
    </location>
</feature>
<sequence length="438" mass="46918">MQNIVNSKNDENVFSKLLKSKLGVFSIPLYIVIAIIVYLACVYNKLPNDMIGGFAVLMTMGIFLGAIGSKLPVLKNIGGPAIFTIFIPSAMVYYKLINPSAIKAMTTLMKSSNFLYLYISCLITGSILGMNRKVMIKGFVRMFVPLIVGTIGSILFGLLIAVIFGFKAQKAFFYVICPILSGGLGEGVLPLSMGYADVLHESQSAFIAQLVPAAMIGNVVAIIISGILKHLAEKKPHLTGNGLLVKTGDDKEILEAMNTEKTVDFNLMGGGLLVACTFFVFGALASKFIGIPGPVIMIFMAAIVKYLKLLPKEIETGAYHMYSFTSKSLTWPLLVGVGVVYTPWKDVIAVVSPIYILICAAAVIAMVTSGFFIGKILNMYPIESALVTACHSGLGGTGDVAILSSANRIELMPFSQISTRLGGATMVVIATMLLKMLS</sequence>
<evidence type="ECO:0000313" key="4">
    <source>
        <dbReference type="Proteomes" id="UP000077407"/>
    </source>
</evidence>
<dbReference type="EMBL" id="LITT01000023">
    <property type="protein sequence ID" value="OAA86830.1"/>
    <property type="molecule type" value="Genomic_DNA"/>
</dbReference>
<dbReference type="AlphaFoldDB" id="A0A168NS22"/>
<evidence type="ECO:0000256" key="2">
    <source>
        <dbReference type="SAM" id="Phobius"/>
    </source>
</evidence>
<feature type="transmembrane region" description="Helical" evidence="2">
    <location>
        <begin position="50"/>
        <end position="71"/>
    </location>
</feature>
<feature type="transmembrane region" description="Helical" evidence="2">
    <location>
        <begin position="114"/>
        <end position="130"/>
    </location>
</feature>
<feature type="transmembrane region" description="Helical" evidence="2">
    <location>
        <begin position="350"/>
        <end position="373"/>
    </location>
</feature>
<gene>
    <name evidence="3" type="primary">cimH_2</name>
    <name evidence="3" type="ORF">WY13_02224</name>
</gene>
<dbReference type="Pfam" id="PF03390">
    <property type="entry name" value="2HCT"/>
    <property type="match status" value="1"/>
</dbReference>
<feature type="transmembrane region" description="Helical" evidence="2">
    <location>
        <begin position="291"/>
        <end position="307"/>
    </location>
</feature>
<keyword evidence="2" id="KW-0812">Transmembrane</keyword>
<feature type="transmembrane region" description="Helical" evidence="2">
    <location>
        <begin position="265"/>
        <end position="285"/>
    </location>
</feature>
<comment type="similarity">
    <text evidence="1">Belongs to the 2-hydroxycarboxylate transporter (2-HCT) (TC 2.A.24) family.</text>
</comment>
<dbReference type="InterPro" id="IPR004679">
    <property type="entry name" value="2-OHcarboxylate_transport"/>
</dbReference>
<dbReference type="PIRSF" id="PIRSF005348">
    <property type="entry name" value="YxkH"/>
    <property type="match status" value="1"/>
</dbReference>
<keyword evidence="1" id="KW-0813">Transport</keyword>
<feature type="transmembrane region" description="Helical" evidence="2">
    <location>
        <begin position="328"/>
        <end position="344"/>
    </location>
</feature>
<keyword evidence="1 2" id="KW-0472">Membrane</keyword>
<proteinExistence type="inferred from homology"/>
<keyword evidence="1" id="KW-0769">Symport</keyword>
<dbReference type="GO" id="GO:0005886">
    <property type="term" value="C:plasma membrane"/>
    <property type="evidence" value="ECO:0007669"/>
    <property type="project" value="UniProtKB-UniRule"/>
</dbReference>
<dbReference type="PANTHER" id="PTHR40033">
    <property type="entry name" value="NA(+)-MALATE SYMPORTER"/>
    <property type="match status" value="1"/>
</dbReference>
<feature type="transmembrane region" description="Helical" evidence="2">
    <location>
        <begin position="205"/>
        <end position="228"/>
    </location>
</feature>
<dbReference type="GO" id="GO:0008514">
    <property type="term" value="F:organic anion transmembrane transporter activity"/>
    <property type="evidence" value="ECO:0007669"/>
    <property type="project" value="InterPro"/>
</dbReference>
<keyword evidence="2" id="KW-1133">Transmembrane helix</keyword>
<name>A0A168NS22_9CLOT</name>
<feature type="transmembrane region" description="Helical" evidence="2">
    <location>
        <begin position="22"/>
        <end position="43"/>
    </location>
</feature>
<dbReference type="GO" id="GO:0015293">
    <property type="term" value="F:symporter activity"/>
    <property type="evidence" value="ECO:0007669"/>
    <property type="project" value="UniProtKB-UniRule"/>
</dbReference>
<dbReference type="Proteomes" id="UP000077407">
    <property type="component" value="Unassembled WGS sequence"/>
</dbReference>
<accession>A0A168NS22</accession>
<dbReference type="OrthoDB" id="8584824at2"/>
<feature type="transmembrane region" description="Helical" evidence="2">
    <location>
        <begin position="142"/>
        <end position="164"/>
    </location>
</feature>
<evidence type="ECO:0000256" key="1">
    <source>
        <dbReference type="PIRNR" id="PIRNR005348"/>
    </source>
</evidence>
<comment type="caution">
    <text evidence="3">The sequence shown here is derived from an EMBL/GenBank/DDBJ whole genome shotgun (WGS) entry which is preliminary data.</text>
</comment>
<dbReference type="PATRIC" id="fig|1538.10.peg.1825"/>
<evidence type="ECO:0000313" key="3">
    <source>
        <dbReference type="EMBL" id="OAA86830.1"/>
    </source>
</evidence>